<name>A0ABQ8AQP7_BRANA</name>
<sequence>TGEDGPASCSKKKREMISTDVKKIERDVRRHFHDDIIVVVIFLGTNVVSSAKGPSLSMVVTVAEINGWEGAAAVIICFSSSRRAASSVALYNKREEDFPSLKDYNDYLEEVECMVFDLVDGINVEAIEEKIKKYSQENAEQIMINRARKAEDLTAALAACKAQQPQTDADTSTKNGTTSGTAYSQAPRPTGMGPQPVPIGGGGADHQRYSMEDEAMMRLKAERATRAGGFSLEISKKRALEEAFASIWV</sequence>
<evidence type="ECO:0000256" key="1">
    <source>
        <dbReference type="SAM" id="MobiDB-lite"/>
    </source>
</evidence>
<dbReference type="Proteomes" id="UP000824890">
    <property type="component" value="Unassembled WGS sequence"/>
</dbReference>
<protein>
    <recommendedName>
        <fullName evidence="2">MAT1 centre domain-containing protein</fullName>
    </recommendedName>
</protein>
<gene>
    <name evidence="3" type="ORF">HID58_057295</name>
</gene>
<reference evidence="3 4" key="1">
    <citation type="submission" date="2021-05" db="EMBL/GenBank/DDBJ databases">
        <title>Genome Assembly of Synthetic Allotetraploid Brassica napus Reveals Homoeologous Exchanges between Subgenomes.</title>
        <authorList>
            <person name="Davis J.T."/>
        </authorList>
    </citation>
    <scope>NUCLEOTIDE SEQUENCE [LARGE SCALE GENOMIC DNA]</scope>
    <source>
        <strain evidence="4">cv. Da-Ae</strain>
        <tissue evidence="3">Seedling</tissue>
    </source>
</reference>
<feature type="compositionally biased region" description="Polar residues" evidence="1">
    <location>
        <begin position="163"/>
        <end position="184"/>
    </location>
</feature>
<dbReference type="InterPro" id="IPR015877">
    <property type="entry name" value="MAT1_centre"/>
</dbReference>
<proteinExistence type="predicted"/>
<feature type="domain" description="MAT1 centre" evidence="2">
    <location>
        <begin position="90"/>
        <end position="168"/>
    </location>
</feature>
<evidence type="ECO:0000313" key="3">
    <source>
        <dbReference type="EMBL" id="KAH0894866.1"/>
    </source>
</evidence>
<comment type="caution">
    <text evidence="3">The sequence shown here is derived from an EMBL/GenBank/DDBJ whole genome shotgun (WGS) entry which is preliminary data.</text>
</comment>
<dbReference type="PANTHER" id="PTHR12683:SF13">
    <property type="entry name" value="CDK-ACTIVATING KINASE ASSEMBLY FACTOR MAT1"/>
    <property type="match status" value="1"/>
</dbReference>
<feature type="non-terminal residue" evidence="3">
    <location>
        <position position="1"/>
    </location>
</feature>
<dbReference type="PANTHER" id="PTHR12683">
    <property type="entry name" value="CDK-ACTIVATING KINASE ASSEMBLY FACTOR MAT1"/>
    <property type="match status" value="1"/>
</dbReference>
<accession>A0ABQ8AQP7</accession>
<evidence type="ECO:0000313" key="4">
    <source>
        <dbReference type="Proteomes" id="UP000824890"/>
    </source>
</evidence>
<feature type="region of interest" description="Disordered" evidence="1">
    <location>
        <begin position="163"/>
        <end position="207"/>
    </location>
</feature>
<keyword evidence="4" id="KW-1185">Reference proteome</keyword>
<organism evidence="3 4">
    <name type="scientific">Brassica napus</name>
    <name type="common">Rape</name>
    <dbReference type="NCBI Taxonomy" id="3708"/>
    <lineage>
        <taxon>Eukaryota</taxon>
        <taxon>Viridiplantae</taxon>
        <taxon>Streptophyta</taxon>
        <taxon>Embryophyta</taxon>
        <taxon>Tracheophyta</taxon>
        <taxon>Spermatophyta</taxon>
        <taxon>Magnoliopsida</taxon>
        <taxon>eudicotyledons</taxon>
        <taxon>Gunneridae</taxon>
        <taxon>Pentapetalae</taxon>
        <taxon>rosids</taxon>
        <taxon>malvids</taxon>
        <taxon>Brassicales</taxon>
        <taxon>Brassicaceae</taxon>
        <taxon>Brassiceae</taxon>
        <taxon>Brassica</taxon>
    </lineage>
</organism>
<dbReference type="Pfam" id="PF06391">
    <property type="entry name" value="MAT1"/>
    <property type="match status" value="1"/>
</dbReference>
<evidence type="ECO:0000259" key="2">
    <source>
        <dbReference type="Pfam" id="PF06391"/>
    </source>
</evidence>
<dbReference type="EMBL" id="JAGKQM010000013">
    <property type="protein sequence ID" value="KAH0894866.1"/>
    <property type="molecule type" value="Genomic_DNA"/>
</dbReference>